<gene>
    <name evidence="2" type="ORF">SAMN04488118_108166</name>
</gene>
<evidence type="ECO:0000313" key="3">
    <source>
        <dbReference type="Proteomes" id="UP000198767"/>
    </source>
</evidence>
<keyword evidence="1" id="KW-0472">Membrane</keyword>
<dbReference type="STRING" id="1156985.SAMN04488118_108166"/>
<dbReference type="Proteomes" id="UP000198767">
    <property type="component" value="Unassembled WGS sequence"/>
</dbReference>
<dbReference type="InterPro" id="IPR025961">
    <property type="entry name" value="Metal_resist"/>
</dbReference>
<accession>A0A1G5R4I7</accession>
<keyword evidence="3" id="KW-1185">Reference proteome</keyword>
<keyword evidence="1" id="KW-1133">Transmembrane helix</keyword>
<reference evidence="2 3" key="1">
    <citation type="submission" date="2016-10" db="EMBL/GenBank/DDBJ databases">
        <authorList>
            <person name="de Groot N.N."/>
        </authorList>
    </citation>
    <scope>NUCLEOTIDE SEQUENCE [LARGE SCALE GENOMIC DNA]</scope>
    <source>
        <strain evidence="2 3">U95</strain>
    </source>
</reference>
<protein>
    <submittedName>
        <fullName evidence="2">Uncharacterized membrane protein</fullName>
    </submittedName>
</protein>
<proteinExistence type="predicted"/>
<dbReference type="AlphaFoldDB" id="A0A1G5R4I7"/>
<evidence type="ECO:0000256" key="1">
    <source>
        <dbReference type="SAM" id="Phobius"/>
    </source>
</evidence>
<dbReference type="RefSeq" id="WP_090219800.1">
    <property type="nucleotide sequence ID" value="NZ_FMWG01000008.1"/>
</dbReference>
<name>A0A1G5R4I7_9RHOB</name>
<evidence type="ECO:0000313" key="2">
    <source>
        <dbReference type="EMBL" id="SCZ68993.1"/>
    </source>
</evidence>
<dbReference type="Pfam" id="PF13801">
    <property type="entry name" value="Metal_resist"/>
    <property type="match status" value="1"/>
</dbReference>
<dbReference type="OrthoDB" id="7667141at2"/>
<feature type="transmembrane region" description="Helical" evidence="1">
    <location>
        <begin position="12"/>
        <end position="36"/>
    </location>
</feature>
<dbReference type="EMBL" id="FMWG01000008">
    <property type="protein sequence ID" value="SCZ68993.1"/>
    <property type="molecule type" value="Genomic_DNA"/>
</dbReference>
<organism evidence="2 3">
    <name type="scientific">Epibacterium ulvae</name>
    <dbReference type="NCBI Taxonomy" id="1156985"/>
    <lineage>
        <taxon>Bacteria</taxon>
        <taxon>Pseudomonadati</taxon>
        <taxon>Pseudomonadota</taxon>
        <taxon>Alphaproteobacteria</taxon>
        <taxon>Rhodobacterales</taxon>
        <taxon>Roseobacteraceae</taxon>
        <taxon>Epibacterium</taxon>
    </lineage>
</organism>
<keyword evidence="1" id="KW-0812">Transmembrane</keyword>
<sequence length="160" mass="17789">MKIDSTAKSPRWLRILLGLSLALNLAVVGVAAGAAYRFSAKDHPKTGGSQSFGRMLFRDLDRQTRQSLRRDAEGGHKDFHAKRQAEAQALAAALKAKPFDVQAVEAVLTEQSATRQKFQDRVQDAWLAKVAEMSDEARADLAERLERGGKHRKFHKPKDP</sequence>